<proteinExistence type="predicted"/>
<evidence type="ECO:0000256" key="1">
    <source>
        <dbReference type="SAM" id="SignalP"/>
    </source>
</evidence>
<dbReference type="PROSITE" id="PS51257">
    <property type="entry name" value="PROKAR_LIPOPROTEIN"/>
    <property type="match status" value="1"/>
</dbReference>
<evidence type="ECO:0000313" key="3">
    <source>
        <dbReference type="Proteomes" id="UP001597214"/>
    </source>
</evidence>
<reference evidence="3" key="1">
    <citation type="journal article" date="2019" name="Int. J. Syst. Evol. Microbiol.">
        <title>The Global Catalogue of Microorganisms (GCM) 10K type strain sequencing project: providing services to taxonomists for standard genome sequencing and annotation.</title>
        <authorList>
            <consortium name="The Broad Institute Genomics Platform"/>
            <consortium name="The Broad Institute Genome Sequencing Center for Infectious Disease"/>
            <person name="Wu L."/>
            <person name="Ma J."/>
        </authorList>
    </citation>
    <scope>NUCLEOTIDE SEQUENCE [LARGE SCALE GENOMIC DNA]</scope>
    <source>
        <strain evidence="3">CCUG 49339</strain>
    </source>
</reference>
<evidence type="ECO:0008006" key="4">
    <source>
        <dbReference type="Google" id="ProtNLM"/>
    </source>
</evidence>
<keyword evidence="3" id="KW-1185">Reference proteome</keyword>
<accession>A0ABW4LR10</accession>
<gene>
    <name evidence="2" type="ORF">ACFSCX_13105</name>
</gene>
<name>A0ABW4LR10_9BACI</name>
<comment type="caution">
    <text evidence="2">The sequence shown here is derived from an EMBL/GenBank/DDBJ whole genome shotgun (WGS) entry which is preliminary data.</text>
</comment>
<feature type="chain" id="PRO_5045261446" description="Lipoprotein" evidence="1">
    <location>
        <begin position="20"/>
        <end position="181"/>
    </location>
</feature>
<evidence type="ECO:0000313" key="2">
    <source>
        <dbReference type="EMBL" id="MFD1737492.1"/>
    </source>
</evidence>
<keyword evidence="1" id="KW-0732">Signal</keyword>
<protein>
    <recommendedName>
        <fullName evidence="4">Lipoprotein</fullName>
    </recommendedName>
</protein>
<feature type="signal peptide" evidence="1">
    <location>
        <begin position="1"/>
        <end position="19"/>
    </location>
</feature>
<dbReference type="RefSeq" id="WP_377928697.1">
    <property type="nucleotide sequence ID" value="NZ_JBHUEM010000020.1"/>
</dbReference>
<dbReference type="EMBL" id="JBHUEM010000020">
    <property type="protein sequence ID" value="MFD1737492.1"/>
    <property type="molecule type" value="Genomic_DNA"/>
</dbReference>
<sequence>MKTIIIVLSCMFLLVSCEARQLMVIAPEKQDVNGFREPTPNEWADYIIPVREYLYLRTQAVVKNDISVLWNKYPNLKSPIRPKDGINSERYEVESLNRSFTFIDANFSEEGYGRLKMKEVSNTEIILLVHGGIGYLRHDFQTSGGELLIELYLEYDGNEWNIIQSDEYMLPEYKEWVKKSQ</sequence>
<organism evidence="2 3">
    <name type="scientific">Bacillus salitolerans</name>
    <dbReference type="NCBI Taxonomy" id="1437434"/>
    <lineage>
        <taxon>Bacteria</taxon>
        <taxon>Bacillati</taxon>
        <taxon>Bacillota</taxon>
        <taxon>Bacilli</taxon>
        <taxon>Bacillales</taxon>
        <taxon>Bacillaceae</taxon>
        <taxon>Bacillus</taxon>
    </lineage>
</organism>
<dbReference type="Proteomes" id="UP001597214">
    <property type="component" value="Unassembled WGS sequence"/>
</dbReference>